<dbReference type="InterPro" id="IPR005828">
    <property type="entry name" value="MFS_sugar_transport-like"/>
</dbReference>
<evidence type="ECO:0000256" key="2">
    <source>
        <dbReference type="ARBA" id="ARBA00010992"/>
    </source>
</evidence>
<dbReference type="NCBIfam" id="TIGR00879">
    <property type="entry name" value="SP"/>
    <property type="match status" value="1"/>
</dbReference>
<dbReference type="InterPro" id="IPR050360">
    <property type="entry name" value="MFS_Sugar_Transporters"/>
</dbReference>
<dbReference type="GO" id="GO:0005351">
    <property type="term" value="F:carbohydrate:proton symporter activity"/>
    <property type="evidence" value="ECO:0007669"/>
    <property type="project" value="TreeGrafter"/>
</dbReference>
<dbReference type="PROSITE" id="PS50850">
    <property type="entry name" value="MFS"/>
    <property type="match status" value="1"/>
</dbReference>
<feature type="transmembrane region" description="Helical" evidence="8">
    <location>
        <begin position="339"/>
        <end position="364"/>
    </location>
</feature>
<dbReference type="InterPro" id="IPR020846">
    <property type="entry name" value="MFS_dom"/>
</dbReference>
<dbReference type="Gene3D" id="1.20.1250.20">
    <property type="entry name" value="MFS general substrate transporter like domains"/>
    <property type="match status" value="1"/>
</dbReference>
<feature type="compositionally biased region" description="Basic residues" evidence="7">
    <location>
        <begin position="678"/>
        <end position="696"/>
    </location>
</feature>
<evidence type="ECO:0000256" key="7">
    <source>
        <dbReference type="SAM" id="MobiDB-lite"/>
    </source>
</evidence>
<dbReference type="InterPro" id="IPR003663">
    <property type="entry name" value="Sugar/inositol_transpt"/>
</dbReference>
<sequence length="749" mass="81347">MQLPQIVARAAALLGLASRQLDPDSSVYQDAETGLTFASYTSDRGVTFRVAIPDTIPDDKVFDTVLQIVAPTDIGWVGWAWGGQMTYDPLAVAWADSANVVLSSRIAFGYFSPADNPDAVHTVVTTGTHANETHWQVTAKCTGCSRWGDESSGYTELDPSAQTTFAFAYSDTPVDTPSDPESTFAIHDSLGHPVYDFYNIGVLASVLVHPGFQSTINGHTTTPQFLYQKPSHQHPLHEQGYQPYQYNGLITGIYYAGSWLGYVFFAHRAADVLGRRWAALAGMAVISVGQALQTGASGKNALAMVLLGRIVSGAGTAVVSAGVPLYQSEIAPPKQRGRYVVMNHVGFVAGLASGFWVGYGITFWDDERGLAIGWRYSLGASFIPALIFMIAIPFMHESPRWLVEHGKTSYALSTLHFYREGYYITHEIQAELSDIETAVAEFRISGLTWVSLFSDRALFARMWRASLLQFMAHMCGATAMKYYLPALFRALGFTHRVSLLAGGIESTLKTGCTVIEMLVIDRVGRRFTLIAGALVMSLALLINGVLPLVYPGNVNRAADFTCVVFIFVYALGYSMGFGPAAWVYGSEIFPTAVRAVGLSLAASCGAVAAIIVAQIWPIGIRSLGSVVYFNFMGINLLSVPLVYFFYPETKGRALEDMDALFRGHPAPPFERSIDGKRRTGKQQRHKKVRKRKPRKHTLRAEQAALLAGVEVELERGAGLKLGLGQDPEGFQDDDHTRAVVVGAGAAGGG</sequence>
<comment type="subcellular location">
    <subcellularLocation>
        <location evidence="1">Membrane</location>
        <topology evidence="1">Multi-pass membrane protein</topology>
    </subcellularLocation>
</comment>
<evidence type="ECO:0000256" key="1">
    <source>
        <dbReference type="ARBA" id="ARBA00004141"/>
    </source>
</evidence>
<evidence type="ECO:0000256" key="6">
    <source>
        <dbReference type="ARBA" id="ARBA00023136"/>
    </source>
</evidence>
<dbReference type="SUPFAM" id="SSF103473">
    <property type="entry name" value="MFS general substrate transporter"/>
    <property type="match status" value="1"/>
</dbReference>
<reference evidence="10" key="2">
    <citation type="submission" date="2023-05" db="EMBL/GenBank/DDBJ databases">
        <authorList>
            <consortium name="Lawrence Berkeley National Laboratory"/>
            <person name="Steindorff A."/>
            <person name="Hensen N."/>
            <person name="Bonometti L."/>
            <person name="Westerberg I."/>
            <person name="Brannstrom I.O."/>
            <person name="Guillou S."/>
            <person name="Cros-Aarteil S."/>
            <person name="Calhoun S."/>
            <person name="Haridas S."/>
            <person name="Kuo A."/>
            <person name="Mondo S."/>
            <person name="Pangilinan J."/>
            <person name="Riley R."/>
            <person name="Labutti K."/>
            <person name="Andreopoulos B."/>
            <person name="Lipzen A."/>
            <person name="Chen C."/>
            <person name="Yanf M."/>
            <person name="Daum C."/>
            <person name="Ng V."/>
            <person name="Clum A."/>
            <person name="Ohm R."/>
            <person name="Martin F."/>
            <person name="Silar P."/>
            <person name="Natvig D."/>
            <person name="Lalanne C."/>
            <person name="Gautier V."/>
            <person name="Ament-Velasquez S.L."/>
            <person name="Kruys A."/>
            <person name="Hutchinson M.I."/>
            <person name="Powell A.J."/>
            <person name="Barry K."/>
            <person name="Miller A.N."/>
            <person name="Grigoriev I.V."/>
            <person name="Debuchy R."/>
            <person name="Gladieux P."/>
            <person name="Thoren M.H."/>
            <person name="Johannesson H."/>
        </authorList>
    </citation>
    <scope>NUCLEOTIDE SEQUENCE</scope>
    <source>
        <strain evidence="10">CBS 141.50</strain>
    </source>
</reference>
<feature type="transmembrane region" description="Helical" evidence="8">
    <location>
        <begin position="244"/>
        <end position="265"/>
    </location>
</feature>
<comment type="caution">
    <text evidence="10">The sequence shown here is derived from an EMBL/GenBank/DDBJ whole genome shotgun (WGS) entry which is preliminary data.</text>
</comment>
<feature type="region of interest" description="Disordered" evidence="7">
    <location>
        <begin position="667"/>
        <end position="696"/>
    </location>
</feature>
<evidence type="ECO:0000313" key="10">
    <source>
        <dbReference type="EMBL" id="KAK4145662.1"/>
    </source>
</evidence>
<feature type="transmembrane region" description="Helical" evidence="8">
    <location>
        <begin position="596"/>
        <end position="616"/>
    </location>
</feature>
<evidence type="ECO:0000313" key="11">
    <source>
        <dbReference type="Proteomes" id="UP001302676"/>
    </source>
</evidence>
<dbReference type="PRINTS" id="PR00171">
    <property type="entry name" value="SUGRTRNSPORT"/>
</dbReference>
<feature type="domain" description="Major facilitator superfamily (MFS) profile" evidence="9">
    <location>
        <begin position="199"/>
        <end position="650"/>
    </location>
</feature>
<dbReference type="RefSeq" id="XP_062639033.1">
    <property type="nucleotide sequence ID" value="XM_062783259.1"/>
</dbReference>
<proteinExistence type="inferred from homology"/>
<dbReference type="SUPFAM" id="SSF49344">
    <property type="entry name" value="CBD9-like"/>
    <property type="match status" value="1"/>
</dbReference>
<keyword evidence="5 8" id="KW-1133">Transmembrane helix</keyword>
<dbReference type="CDD" id="cd09630">
    <property type="entry name" value="CDH_like_cytochrome"/>
    <property type="match status" value="1"/>
</dbReference>
<feature type="transmembrane region" description="Helical" evidence="8">
    <location>
        <begin position="302"/>
        <end position="327"/>
    </location>
</feature>
<keyword evidence="4 8" id="KW-0812">Transmembrane</keyword>
<keyword evidence="3" id="KW-0813">Transport</keyword>
<keyword evidence="6 8" id="KW-0472">Membrane</keyword>
<feature type="transmembrane region" description="Helical" evidence="8">
    <location>
        <begin position="562"/>
        <end position="584"/>
    </location>
</feature>
<feature type="transmembrane region" description="Helical" evidence="8">
    <location>
        <begin position="277"/>
        <end position="296"/>
    </location>
</feature>
<dbReference type="PANTHER" id="PTHR48022">
    <property type="entry name" value="PLASTIDIC GLUCOSE TRANSPORTER 4"/>
    <property type="match status" value="1"/>
</dbReference>
<feature type="transmembrane region" description="Helical" evidence="8">
    <location>
        <begin position="376"/>
        <end position="395"/>
    </location>
</feature>
<evidence type="ECO:0000256" key="4">
    <source>
        <dbReference type="ARBA" id="ARBA00022692"/>
    </source>
</evidence>
<dbReference type="PANTHER" id="PTHR48022:SF14">
    <property type="entry name" value="MAJOR FACILITATOR SUPERFAMILY (MFS) PROFILE DOMAIN-CONTAINING PROTEIN-RELATED"/>
    <property type="match status" value="1"/>
</dbReference>
<gene>
    <name evidence="10" type="ORF">C8A04DRAFT_35697</name>
</gene>
<dbReference type="Gene3D" id="2.60.40.1210">
    <property type="entry name" value="Cellobiose dehydrogenase, cytochrome domain"/>
    <property type="match status" value="1"/>
</dbReference>
<reference evidence="10" key="1">
    <citation type="journal article" date="2023" name="Mol. Phylogenet. Evol.">
        <title>Genome-scale phylogeny and comparative genomics of the fungal order Sordariales.</title>
        <authorList>
            <person name="Hensen N."/>
            <person name="Bonometti L."/>
            <person name="Westerberg I."/>
            <person name="Brannstrom I.O."/>
            <person name="Guillou S."/>
            <person name="Cros-Aarteil S."/>
            <person name="Calhoun S."/>
            <person name="Haridas S."/>
            <person name="Kuo A."/>
            <person name="Mondo S."/>
            <person name="Pangilinan J."/>
            <person name="Riley R."/>
            <person name="LaButti K."/>
            <person name="Andreopoulos B."/>
            <person name="Lipzen A."/>
            <person name="Chen C."/>
            <person name="Yan M."/>
            <person name="Daum C."/>
            <person name="Ng V."/>
            <person name="Clum A."/>
            <person name="Steindorff A."/>
            <person name="Ohm R.A."/>
            <person name="Martin F."/>
            <person name="Silar P."/>
            <person name="Natvig D.O."/>
            <person name="Lalanne C."/>
            <person name="Gautier V."/>
            <person name="Ament-Velasquez S.L."/>
            <person name="Kruys A."/>
            <person name="Hutchinson M.I."/>
            <person name="Powell A.J."/>
            <person name="Barry K."/>
            <person name="Miller A.N."/>
            <person name="Grigoriev I.V."/>
            <person name="Debuchy R."/>
            <person name="Gladieux P."/>
            <person name="Hiltunen Thoren M."/>
            <person name="Johannesson H."/>
        </authorList>
    </citation>
    <scope>NUCLEOTIDE SEQUENCE</scope>
    <source>
        <strain evidence="10">CBS 141.50</strain>
    </source>
</reference>
<dbReference type="GeneID" id="87819872"/>
<evidence type="ECO:0000256" key="8">
    <source>
        <dbReference type="SAM" id="Phobius"/>
    </source>
</evidence>
<evidence type="ECO:0000256" key="5">
    <source>
        <dbReference type="ARBA" id="ARBA00022989"/>
    </source>
</evidence>
<dbReference type="InterPro" id="IPR015920">
    <property type="entry name" value="Cellobiose_DH-like_cyt"/>
</dbReference>
<comment type="similarity">
    <text evidence="2">Belongs to the major facilitator superfamily. Sugar transporter (TC 2.A.1.1) family.</text>
</comment>
<dbReference type="InterPro" id="IPR036259">
    <property type="entry name" value="MFS_trans_sf"/>
</dbReference>
<evidence type="ECO:0000256" key="3">
    <source>
        <dbReference type="ARBA" id="ARBA00022448"/>
    </source>
</evidence>
<dbReference type="AlphaFoldDB" id="A0AAN6V6J9"/>
<feature type="transmembrane region" description="Helical" evidence="8">
    <location>
        <begin position="628"/>
        <end position="646"/>
    </location>
</feature>
<name>A0AAN6V6J9_9PEZI</name>
<dbReference type="EMBL" id="MU853567">
    <property type="protein sequence ID" value="KAK4145662.1"/>
    <property type="molecule type" value="Genomic_DNA"/>
</dbReference>
<dbReference type="Pfam" id="PF16010">
    <property type="entry name" value="CDH-cyt"/>
    <property type="match status" value="1"/>
</dbReference>
<accession>A0AAN6V6J9</accession>
<feature type="transmembrane region" description="Helical" evidence="8">
    <location>
        <begin position="527"/>
        <end position="550"/>
    </location>
</feature>
<dbReference type="GO" id="GO:0016020">
    <property type="term" value="C:membrane"/>
    <property type="evidence" value="ECO:0007669"/>
    <property type="project" value="UniProtKB-SubCell"/>
</dbReference>
<evidence type="ECO:0000259" key="9">
    <source>
        <dbReference type="PROSITE" id="PS50850"/>
    </source>
</evidence>
<dbReference type="Proteomes" id="UP001302676">
    <property type="component" value="Unassembled WGS sequence"/>
</dbReference>
<organism evidence="10 11">
    <name type="scientific">Dichotomopilus funicola</name>
    <dbReference type="NCBI Taxonomy" id="1934379"/>
    <lineage>
        <taxon>Eukaryota</taxon>
        <taxon>Fungi</taxon>
        <taxon>Dikarya</taxon>
        <taxon>Ascomycota</taxon>
        <taxon>Pezizomycotina</taxon>
        <taxon>Sordariomycetes</taxon>
        <taxon>Sordariomycetidae</taxon>
        <taxon>Sordariales</taxon>
        <taxon>Chaetomiaceae</taxon>
        <taxon>Dichotomopilus</taxon>
    </lineage>
</organism>
<protein>
    <recommendedName>
        <fullName evidence="9">Major facilitator superfamily (MFS) profile domain-containing protein</fullName>
    </recommendedName>
</protein>
<keyword evidence="11" id="KW-1185">Reference proteome</keyword>
<dbReference type="Pfam" id="PF00083">
    <property type="entry name" value="Sugar_tr"/>
    <property type="match status" value="1"/>
</dbReference>